<gene>
    <name evidence="2" type="ORF">SS1G_05213</name>
</gene>
<accession>A7EIS0</accession>
<evidence type="ECO:0000313" key="2">
    <source>
        <dbReference type="EMBL" id="EDO02736.1"/>
    </source>
</evidence>
<feature type="compositionally biased region" description="Basic and acidic residues" evidence="1">
    <location>
        <begin position="16"/>
        <end position="31"/>
    </location>
</feature>
<reference evidence="3" key="1">
    <citation type="journal article" date="2011" name="PLoS Genet.">
        <title>Genomic analysis of the necrotrophic fungal pathogens Sclerotinia sclerotiorum and Botrytis cinerea.</title>
        <authorList>
            <person name="Amselem J."/>
            <person name="Cuomo C.A."/>
            <person name="van Kan J.A."/>
            <person name="Viaud M."/>
            <person name="Benito E.P."/>
            <person name="Couloux A."/>
            <person name="Coutinho P.M."/>
            <person name="de Vries R.P."/>
            <person name="Dyer P.S."/>
            <person name="Fillinger S."/>
            <person name="Fournier E."/>
            <person name="Gout L."/>
            <person name="Hahn M."/>
            <person name="Kohn L."/>
            <person name="Lapalu N."/>
            <person name="Plummer K.M."/>
            <person name="Pradier J.M."/>
            <person name="Quevillon E."/>
            <person name="Sharon A."/>
            <person name="Simon A."/>
            <person name="ten Have A."/>
            <person name="Tudzynski B."/>
            <person name="Tudzynski P."/>
            <person name="Wincker P."/>
            <person name="Andrew M."/>
            <person name="Anthouard V."/>
            <person name="Beever R.E."/>
            <person name="Beffa R."/>
            <person name="Benoit I."/>
            <person name="Bouzid O."/>
            <person name="Brault B."/>
            <person name="Chen Z."/>
            <person name="Choquer M."/>
            <person name="Collemare J."/>
            <person name="Cotton P."/>
            <person name="Danchin E.G."/>
            <person name="Da Silva C."/>
            <person name="Gautier A."/>
            <person name="Giraud C."/>
            <person name="Giraud T."/>
            <person name="Gonzalez C."/>
            <person name="Grossetete S."/>
            <person name="Guldener U."/>
            <person name="Henrissat B."/>
            <person name="Howlett B.J."/>
            <person name="Kodira C."/>
            <person name="Kretschmer M."/>
            <person name="Lappartient A."/>
            <person name="Leroch M."/>
            <person name="Levis C."/>
            <person name="Mauceli E."/>
            <person name="Neuveglise C."/>
            <person name="Oeser B."/>
            <person name="Pearson M."/>
            <person name="Poulain J."/>
            <person name="Poussereau N."/>
            <person name="Quesneville H."/>
            <person name="Rascle C."/>
            <person name="Schumacher J."/>
            <person name="Segurens B."/>
            <person name="Sexton A."/>
            <person name="Silva E."/>
            <person name="Sirven C."/>
            <person name="Soanes D.M."/>
            <person name="Talbot N.J."/>
            <person name="Templeton M."/>
            <person name="Yandava C."/>
            <person name="Yarden O."/>
            <person name="Zeng Q."/>
            <person name="Rollins J.A."/>
            <person name="Lebrun M.H."/>
            <person name="Dickman M."/>
        </authorList>
    </citation>
    <scope>NUCLEOTIDE SEQUENCE [LARGE SCALE GENOMIC DNA]</scope>
    <source>
        <strain evidence="3">ATCC 18683 / 1980 / Ss-1</strain>
    </source>
</reference>
<dbReference type="EMBL" id="CH476626">
    <property type="protein sequence ID" value="EDO02736.1"/>
    <property type="molecule type" value="Genomic_DNA"/>
</dbReference>
<dbReference type="AlphaFoldDB" id="A7EIS0"/>
<organism evidence="2 3">
    <name type="scientific">Sclerotinia sclerotiorum (strain ATCC 18683 / 1980 / Ss-1)</name>
    <name type="common">White mold</name>
    <name type="synonym">Whetzelinia sclerotiorum</name>
    <dbReference type="NCBI Taxonomy" id="665079"/>
    <lineage>
        <taxon>Eukaryota</taxon>
        <taxon>Fungi</taxon>
        <taxon>Dikarya</taxon>
        <taxon>Ascomycota</taxon>
        <taxon>Pezizomycotina</taxon>
        <taxon>Leotiomycetes</taxon>
        <taxon>Helotiales</taxon>
        <taxon>Sclerotiniaceae</taxon>
        <taxon>Sclerotinia</taxon>
    </lineage>
</organism>
<dbReference type="HOGENOM" id="CLU_2741570_0_0_1"/>
<protein>
    <submittedName>
        <fullName evidence="2">Uncharacterized protein</fullName>
    </submittedName>
</protein>
<dbReference type="GeneID" id="5489750"/>
<evidence type="ECO:0000313" key="3">
    <source>
        <dbReference type="Proteomes" id="UP000001312"/>
    </source>
</evidence>
<feature type="region of interest" description="Disordered" evidence="1">
    <location>
        <begin position="1"/>
        <end position="31"/>
    </location>
</feature>
<dbReference type="KEGG" id="ssl:SS1G_05213"/>
<name>A7EIS0_SCLS1</name>
<dbReference type="InParanoid" id="A7EIS0"/>
<evidence type="ECO:0000256" key="1">
    <source>
        <dbReference type="SAM" id="MobiDB-lite"/>
    </source>
</evidence>
<dbReference type="RefSeq" id="XP_001593785.1">
    <property type="nucleotide sequence ID" value="XM_001593735.1"/>
</dbReference>
<sequence length="71" mass="8151">MGGRVDDSGCGCGGEGNKRENERARHPERGRGVIQRTTKNEMRNSTYEMMKIGEVLRDCNFSFKSTYRENF</sequence>
<dbReference type="Proteomes" id="UP000001312">
    <property type="component" value="Unassembled WGS sequence"/>
</dbReference>
<keyword evidence="3" id="KW-1185">Reference proteome</keyword>
<proteinExistence type="predicted"/>